<evidence type="ECO:0000313" key="2">
    <source>
        <dbReference type="EMBL" id="ETO07146.1"/>
    </source>
</evidence>
<protein>
    <submittedName>
        <fullName evidence="2">Uncharacterized protein</fullName>
    </submittedName>
</protein>
<evidence type="ECO:0000313" key="3">
    <source>
        <dbReference type="Proteomes" id="UP000023152"/>
    </source>
</evidence>
<comment type="caution">
    <text evidence="2">The sequence shown here is derived from an EMBL/GenBank/DDBJ whole genome shotgun (WGS) entry which is preliminary data.</text>
</comment>
<evidence type="ECO:0000256" key="1">
    <source>
        <dbReference type="SAM" id="MobiDB-lite"/>
    </source>
</evidence>
<organism evidence="2 3">
    <name type="scientific">Reticulomyxa filosa</name>
    <dbReference type="NCBI Taxonomy" id="46433"/>
    <lineage>
        <taxon>Eukaryota</taxon>
        <taxon>Sar</taxon>
        <taxon>Rhizaria</taxon>
        <taxon>Retaria</taxon>
        <taxon>Foraminifera</taxon>
        <taxon>Monothalamids</taxon>
        <taxon>Reticulomyxidae</taxon>
        <taxon>Reticulomyxa</taxon>
    </lineage>
</organism>
<dbReference type="Proteomes" id="UP000023152">
    <property type="component" value="Unassembled WGS sequence"/>
</dbReference>
<keyword evidence="3" id="KW-1185">Reference proteome</keyword>
<proteinExistence type="predicted"/>
<reference evidence="2 3" key="1">
    <citation type="journal article" date="2013" name="Curr. Biol.">
        <title>The Genome of the Foraminiferan Reticulomyxa filosa.</title>
        <authorList>
            <person name="Glockner G."/>
            <person name="Hulsmann N."/>
            <person name="Schleicher M."/>
            <person name="Noegel A.A."/>
            <person name="Eichinger L."/>
            <person name="Gallinger C."/>
            <person name="Pawlowski J."/>
            <person name="Sierra R."/>
            <person name="Euteneuer U."/>
            <person name="Pillet L."/>
            <person name="Moustafa A."/>
            <person name="Platzer M."/>
            <person name="Groth M."/>
            <person name="Szafranski K."/>
            <person name="Schliwa M."/>
        </authorList>
    </citation>
    <scope>NUCLEOTIDE SEQUENCE [LARGE SCALE GENOMIC DNA]</scope>
</reference>
<dbReference type="AlphaFoldDB" id="X6M0J6"/>
<accession>X6M0J6</accession>
<feature type="region of interest" description="Disordered" evidence="1">
    <location>
        <begin position="67"/>
        <end position="110"/>
    </location>
</feature>
<gene>
    <name evidence="2" type="ORF">RFI_30246</name>
</gene>
<sequence length="110" mass="12834">MYGNGINDLIKEKIKDNEINCELRFLHDCIRGVKRDATRSFTVRGGLRNDKTQTNNSPFAAFRDKHKQHNDSNAFGSLWNCPKKAFEKQKQKKRKKTKTGPTNPDQKRQR</sequence>
<dbReference type="EMBL" id="ASPP01026455">
    <property type="protein sequence ID" value="ETO07146.1"/>
    <property type="molecule type" value="Genomic_DNA"/>
</dbReference>
<name>X6M0J6_RETFI</name>